<evidence type="ECO:0000256" key="4">
    <source>
        <dbReference type="SAM" id="Coils"/>
    </source>
</evidence>
<evidence type="ECO:0000256" key="5">
    <source>
        <dbReference type="SAM" id="MobiDB-lite"/>
    </source>
</evidence>
<keyword evidence="6" id="KW-0732">Signal</keyword>
<evidence type="ECO:0000259" key="9">
    <source>
        <dbReference type="Pfam" id="PF25954"/>
    </source>
</evidence>
<protein>
    <submittedName>
        <fullName evidence="11">Multidrug efflux system membrane fusion protein</fullName>
    </submittedName>
</protein>
<dbReference type="Gene3D" id="1.10.287.470">
    <property type="entry name" value="Helix hairpin bin"/>
    <property type="match status" value="1"/>
</dbReference>
<dbReference type="RefSeq" id="WP_430540632.1">
    <property type="nucleotide sequence ID" value="NZ_JAVDTT010000004.1"/>
</dbReference>
<organism evidence="11 12">
    <name type="scientific">Pseudoxanthomonas sacheonensis</name>
    <dbReference type="NCBI Taxonomy" id="443615"/>
    <lineage>
        <taxon>Bacteria</taxon>
        <taxon>Pseudomonadati</taxon>
        <taxon>Pseudomonadota</taxon>
        <taxon>Gammaproteobacteria</taxon>
        <taxon>Lysobacterales</taxon>
        <taxon>Lysobacteraceae</taxon>
        <taxon>Pseudoxanthomonas</taxon>
    </lineage>
</organism>
<evidence type="ECO:0000259" key="7">
    <source>
        <dbReference type="Pfam" id="PF25876"/>
    </source>
</evidence>
<dbReference type="InterPro" id="IPR058792">
    <property type="entry name" value="Beta-barrel_RND_2"/>
</dbReference>
<feature type="coiled-coil region" evidence="4">
    <location>
        <begin position="96"/>
        <end position="168"/>
    </location>
</feature>
<gene>
    <name evidence="11" type="ORF">J2W94_003124</name>
</gene>
<sequence>MCSVSMRNARSYGILLLLLLGLSACGGQSESAEVARPVLVVHPGGGAQAALSAYAGEVRAREESPLSFRVGGNLIRRNVDAGTQVKQGQVLAVLDADDLSLQAQAAQAQLAAAEADLVRARGDRDRYAKLVGDKLVSQSTYDAQNAAYKAAEGQARAARAQLDVARNQAAYSQLRAPHDGVIATRQAEAGQVVAAGQTIFTLAADDGREVAISLPEGRIRDFTVGQPVLVELWNAPGERLPGLIREISPAADAQTRTYAARVNLVGAAAKAVELGQSARVYVQETGPEAALSVPLSAVQRGAKGATAVWVVDPQSGKVKSQPVQLGRYGETDVPVLGGLKASDWVVGAGGHLLREGQPVTPVDRDNRPLLSKKVVAATPKAD</sequence>
<dbReference type="InterPro" id="IPR058625">
    <property type="entry name" value="MdtA-like_BSH"/>
</dbReference>
<dbReference type="Gene3D" id="2.40.30.170">
    <property type="match status" value="1"/>
</dbReference>
<reference evidence="11 12" key="1">
    <citation type="submission" date="2023-07" db="EMBL/GenBank/DDBJ databases">
        <title>Sorghum-associated microbial communities from plants grown in Nebraska, USA.</title>
        <authorList>
            <person name="Schachtman D."/>
        </authorList>
    </citation>
    <scope>NUCLEOTIDE SEQUENCE [LARGE SCALE GENOMIC DNA]</scope>
    <source>
        <strain evidence="11 12">BE107</strain>
    </source>
</reference>
<feature type="signal peptide" evidence="6">
    <location>
        <begin position="1"/>
        <end position="26"/>
    </location>
</feature>
<evidence type="ECO:0000256" key="6">
    <source>
        <dbReference type="SAM" id="SignalP"/>
    </source>
</evidence>
<feature type="chain" id="PRO_5046432146" evidence="6">
    <location>
        <begin position="27"/>
        <end position="382"/>
    </location>
</feature>
<feature type="domain" description="Multidrug resistance protein MdtA-like alpha-helical hairpin" evidence="7">
    <location>
        <begin position="103"/>
        <end position="172"/>
    </location>
</feature>
<dbReference type="NCBIfam" id="TIGR01730">
    <property type="entry name" value="RND_mfp"/>
    <property type="match status" value="1"/>
</dbReference>
<dbReference type="Gene3D" id="2.40.50.100">
    <property type="match status" value="1"/>
</dbReference>
<keyword evidence="12" id="KW-1185">Reference proteome</keyword>
<feature type="domain" description="Multidrug resistance protein MdtA-like barrel-sandwich hybrid" evidence="8">
    <location>
        <begin position="69"/>
        <end position="200"/>
    </location>
</feature>
<evidence type="ECO:0000313" key="11">
    <source>
        <dbReference type="EMBL" id="MDR6842819.1"/>
    </source>
</evidence>
<dbReference type="PROSITE" id="PS51257">
    <property type="entry name" value="PROKAR_LIPOPROTEIN"/>
    <property type="match status" value="1"/>
</dbReference>
<keyword evidence="4" id="KW-0175">Coiled coil</keyword>
<dbReference type="InterPro" id="IPR058624">
    <property type="entry name" value="MdtA-like_HH"/>
</dbReference>
<dbReference type="EMBL" id="JAVDTT010000004">
    <property type="protein sequence ID" value="MDR6842819.1"/>
    <property type="molecule type" value="Genomic_DNA"/>
</dbReference>
<dbReference type="Gene3D" id="2.40.420.20">
    <property type="match status" value="1"/>
</dbReference>
<dbReference type="Pfam" id="PF25967">
    <property type="entry name" value="RND-MFP_C"/>
    <property type="match status" value="1"/>
</dbReference>
<evidence type="ECO:0000256" key="2">
    <source>
        <dbReference type="ARBA" id="ARBA00009477"/>
    </source>
</evidence>
<accession>A0ABU1RVL7</accession>
<comment type="caution">
    <text evidence="11">The sequence shown here is derived from an EMBL/GenBank/DDBJ whole genome shotgun (WGS) entry which is preliminary data.</text>
</comment>
<proteinExistence type="inferred from homology"/>
<evidence type="ECO:0000256" key="3">
    <source>
        <dbReference type="ARBA" id="ARBA00022448"/>
    </source>
</evidence>
<feature type="region of interest" description="Disordered" evidence="5">
    <location>
        <begin position="357"/>
        <end position="382"/>
    </location>
</feature>
<dbReference type="Pfam" id="PF25876">
    <property type="entry name" value="HH_MFP_RND"/>
    <property type="match status" value="1"/>
</dbReference>
<dbReference type="InterPro" id="IPR058627">
    <property type="entry name" value="MdtA-like_C"/>
</dbReference>
<comment type="subcellular location">
    <subcellularLocation>
        <location evidence="1">Cell envelope</location>
    </subcellularLocation>
</comment>
<dbReference type="PANTHER" id="PTHR30469:SF15">
    <property type="entry name" value="HLYD FAMILY OF SECRETION PROTEINS"/>
    <property type="match status" value="1"/>
</dbReference>
<evidence type="ECO:0000256" key="1">
    <source>
        <dbReference type="ARBA" id="ARBA00004196"/>
    </source>
</evidence>
<feature type="domain" description="CusB-like beta-barrel" evidence="9">
    <location>
        <begin position="211"/>
        <end position="267"/>
    </location>
</feature>
<dbReference type="Pfam" id="PF25954">
    <property type="entry name" value="Beta-barrel_RND_2"/>
    <property type="match status" value="1"/>
</dbReference>
<keyword evidence="3" id="KW-0813">Transport</keyword>
<dbReference type="Proteomes" id="UP001254759">
    <property type="component" value="Unassembled WGS sequence"/>
</dbReference>
<comment type="similarity">
    <text evidence="2">Belongs to the membrane fusion protein (MFP) (TC 8.A.1) family.</text>
</comment>
<dbReference type="SUPFAM" id="SSF111369">
    <property type="entry name" value="HlyD-like secretion proteins"/>
    <property type="match status" value="1"/>
</dbReference>
<name>A0ABU1RVL7_9GAMM</name>
<evidence type="ECO:0000313" key="12">
    <source>
        <dbReference type="Proteomes" id="UP001254759"/>
    </source>
</evidence>
<feature type="domain" description="Multidrug resistance protein MdtA-like C-terminal permuted SH3" evidence="10">
    <location>
        <begin position="290"/>
        <end position="346"/>
    </location>
</feature>
<dbReference type="InterPro" id="IPR006143">
    <property type="entry name" value="RND_pump_MFP"/>
</dbReference>
<dbReference type="Pfam" id="PF25917">
    <property type="entry name" value="BSH_RND"/>
    <property type="match status" value="1"/>
</dbReference>
<evidence type="ECO:0000259" key="10">
    <source>
        <dbReference type="Pfam" id="PF25967"/>
    </source>
</evidence>
<dbReference type="PANTHER" id="PTHR30469">
    <property type="entry name" value="MULTIDRUG RESISTANCE PROTEIN MDTA"/>
    <property type="match status" value="1"/>
</dbReference>
<evidence type="ECO:0000259" key="8">
    <source>
        <dbReference type="Pfam" id="PF25917"/>
    </source>
</evidence>